<keyword evidence="1" id="KW-0812">Transmembrane</keyword>
<keyword evidence="1" id="KW-0472">Membrane</keyword>
<feature type="transmembrane region" description="Helical" evidence="1">
    <location>
        <begin position="20"/>
        <end position="41"/>
    </location>
</feature>
<dbReference type="Proteomes" id="UP000176666">
    <property type="component" value="Unassembled WGS sequence"/>
</dbReference>
<comment type="caution">
    <text evidence="2">The sequence shown here is derived from an EMBL/GenBank/DDBJ whole genome shotgun (WGS) entry which is preliminary data.</text>
</comment>
<organism evidence="2 3">
    <name type="scientific">Candidatus Curtissbacteria bacterium RIFCSPHIGHO2_12_FULL_38_9b</name>
    <dbReference type="NCBI Taxonomy" id="1797720"/>
    <lineage>
        <taxon>Bacteria</taxon>
        <taxon>Candidatus Curtissiibacteriota</taxon>
    </lineage>
</organism>
<dbReference type="EMBL" id="MFBJ01000027">
    <property type="protein sequence ID" value="OGD96229.1"/>
    <property type="molecule type" value="Genomic_DNA"/>
</dbReference>
<protein>
    <submittedName>
        <fullName evidence="2">Uncharacterized protein</fullName>
    </submittedName>
</protein>
<keyword evidence="1" id="KW-1133">Transmembrane helix</keyword>
<evidence type="ECO:0000313" key="3">
    <source>
        <dbReference type="Proteomes" id="UP000176666"/>
    </source>
</evidence>
<name>A0A1F5GWM3_9BACT</name>
<gene>
    <name evidence="2" type="ORF">A3F02_02410</name>
</gene>
<reference evidence="2 3" key="1">
    <citation type="journal article" date="2016" name="Nat. Commun.">
        <title>Thousands of microbial genomes shed light on interconnected biogeochemical processes in an aquifer system.</title>
        <authorList>
            <person name="Anantharaman K."/>
            <person name="Brown C.T."/>
            <person name="Hug L.A."/>
            <person name="Sharon I."/>
            <person name="Castelle C.J."/>
            <person name="Probst A.J."/>
            <person name="Thomas B.C."/>
            <person name="Singh A."/>
            <person name="Wilkins M.J."/>
            <person name="Karaoz U."/>
            <person name="Brodie E.L."/>
            <person name="Williams K.H."/>
            <person name="Hubbard S.S."/>
            <person name="Banfield J.F."/>
        </authorList>
    </citation>
    <scope>NUCLEOTIDE SEQUENCE [LARGE SCALE GENOMIC DNA]</scope>
</reference>
<accession>A0A1F5GWM3</accession>
<proteinExistence type="predicted"/>
<evidence type="ECO:0000256" key="1">
    <source>
        <dbReference type="SAM" id="Phobius"/>
    </source>
</evidence>
<dbReference type="AlphaFoldDB" id="A0A1F5GWM3"/>
<sequence>MLINQMSNRKNNVSENKGNITLVIILIVAIVVAAIVIVWSLKGSGRIKQEQLPAPVSVPVDEQVKNLQKMSTSDDIGAIEADLNSTNLDNLDSEISEIDNSSGDL</sequence>
<evidence type="ECO:0000313" key="2">
    <source>
        <dbReference type="EMBL" id="OGD96229.1"/>
    </source>
</evidence>